<evidence type="ECO:0008006" key="3">
    <source>
        <dbReference type="Google" id="ProtNLM"/>
    </source>
</evidence>
<evidence type="ECO:0000313" key="2">
    <source>
        <dbReference type="Proteomes" id="UP000215914"/>
    </source>
</evidence>
<reference evidence="1" key="1">
    <citation type="journal article" date="2017" name="Nature">
        <title>The sunflower genome provides insights into oil metabolism, flowering and Asterid evolution.</title>
        <authorList>
            <person name="Badouin H."/>
            <person name="Gouzy J."/>
            <person name="Grassa C.J."/>
            <person name="Murat F."/>
            <person name="Staton S.E."/>
            <person name="Cottret L."/>
            <person name="Lelandais-Briere C."/>
            <person name="Owens G.L."/>
            <person name="Carrere S."/>
            <person name="Mayjonade B."/>
            <person name="Legrand L."/>
            <person name="Gill N."/>
            <person name="Kane N.C."/>
            <person name="Bowers J.E."/>
            <person name="Hubner S."/>
            <person name="Bellec A."/>
            <person name="Berard A."/>
            <person name="Berges H."/>
            <person name="Blanchet N."/>
            <person name="Boniface M.C."/>
            <person name="Brunel D."/>
            <person name="Catrice O."/>
            <person name="Chaidir N."/>
            <person name="Claudel C."/>
            <person name="Donnadieu C."/>
            <person name="Faraut T."/>
            <person name="Fievet G."/>
            <person name="Helmstetter N."/>
            <person name="King M."/>
            <person name="Knapp S.J."/>
            <person name="Lai Z."/>
            <person name="Le Paslier M.C."/>
            <person name="Lippi Y."/>
            <person name="Lorenzon L."/>
            <person name="Mandel J.R."/>
            <person name="Marage G."/>
            <person name="Marchand G."/>
            <person name="Marquand E."/>
            <person name="Bret-Mestries E."/>
            <person name="Morien E."/>
            <person name="Nambeesan S."/>
            <person name="Nguyen T."/>
            <person name="Pegot-Espagnet P."/>
            <person name="Pouilly N."/>
            <person name="Raftis F."/>
            <person name="Sallet E."/>
            <person name="Schiex T."/>
            <person name="Thomas J."/>
            <person name="Vandecasteele C."/>
            <person name="Vares D."/>
            <person name="Vear F."/>
            <person name="Vautrin S."/>
            <person name="Crespi M."/>
            <person name="Mangin B."/>
            <person name="Burke J.M."/>
            <person name="Salse J."/>
            <person name="Munos S."/>
            <person name="Vincourt P."/>
            <person name="Rieseberg L.H."/>
            <person name="Langlade N.B."/>
        </authorList>
    </citation>
    <scope>NUCLEOTIDE SEQUENCE</scope>
    <source>
        <tissue evidence="1">Leaves</tissue>
    </source>
</reference>
<comment type="caution">
    <text evidence="1">The sequence shown here is derived from an EMBL/GenBank/DDBJ whole genome shotgun (WGS) entry which is preliminary data.</text>
</comment>
<name>A0A9K3E9Z1_HELAN</name>
<gene>
    <name evidence="1" type="ORF">HanXRQr2_Chr14g0650651</name>
</gene>
<dbReference type="Proteomes" id="UP000215914">
    <property type="component" value="Unassembled WGS sequence"/>
</dbReference>
<dbReference type="Gramene" id="mRNA:HanXRQr2_Chr14g0650651">
    <property type="protein sequence ID" value="CDS:HanXRQr2_Chr14g0650651.1"/>
    <property type="gene ID" value="HanXRQr2_Chr14g0650651"/>
</dbReference>
<sequence length="298" mass="33428">MLVGKSITVDNNANGFRSLHGLAVVVRMVDFQCLKSIKVIVKEMSFQAIRFQYIGGLDLLITFSNVEWAIKFKVDALALKDKFSMVTTWEGQVLGFERLAWLKIQGIPLHVLSNEVIDSVGGLFGRIVHKATRSENDVDLSYEYVGVLVGDGKRISEEIMLNWKDRKFRVWVSEDSDDWEPEFWEPTEMGNSKVMEDSDDVGEHVTGSPAKTVNAVAEEVNGMVDQVMSETDAAPIIGNEDSIDIHINVDEPVSKEGHEEFIPGMDCPFEQEFENNGPELVNHVNKRKKIQERGNGPA</sequence>
<proteinExistence type="predicted"/>
<organism evidence="1 2">
    <name type="scientific">Helianthus annuus</name>
    <name type="common">Common sunflower</name>
    <dbReference type="NCBI Taxonomy" id="4232"/>
    <lineage>
        <taxon>Eukaryota</taxon>
        <taxon>Viridiplantae</taxon>
        <taxon>Streptophyta</taxon>
        <taxon>Embryophyta</taxon>
        <taxon>Tracheophyta</taxon>
        <taxon>Spermatophyta</taxon>
        <taxon>Magnoliopsida</taxon>
        <taxon>eudicotyledons</taxon>
        <taxon>Gunneridae</taxon>
        <taxon>Pentapetalae</taxon>
        <taxon>asterids</taxon>
        <taxon>campanulids</taxon>
        <taxon>Asterales</taxon>
        <taxon>Asteraceae</taxon>
        <taxon>Asteroideae</taxon>
        <taxon>Heliantheae alliance</taxon>
        <taxon>Heliantheae</taxon>
        <taxon>Helianthus</taxon>
    </lineage>
</organism>
<dbReference type="AlphaFoldDB" id="A0A9K3E9Z1"/>
<keyword evidence="2" id="KW-1185">Reference proteome</keyword>
<reference evidence="1" key="2">
    <citation type="submission" date="2020-06" db="EMBL/GenBank/DDBJ databases">
        <title>Helianthus annuus Genome sequencing and assembly Release 2.</title>
        <authorList>
            <person name="Gouzy J."/>
            <person name="Langlade N."/>
            <person name="Munos S."/>
        </authorList>
    </citation>
    <scope>NUCLEOTIDE SEQUENCE</scope>
    <source>
        <tissue evidence="1">Leaves</tissue>
    </source>
</reference>
<dbReference type="EMBL" id="MNCJ02000329">
    <property type="protein sequence ID" value="KAF5769642.1"/>
    <property type="molecule type" value="Genomic_DNA"/>
</dbReference>
<evidence type="ECO:0000313" key="1">
    <source>
        <dbReference type="EMBL" id="KAF5769642.1"/>
    </source>
</evidence>
<protein>
    <recommendedName>
        <fullName evidence="3">DUF4283 domain-containing protein</fullName>
    </recommendedName>
</protein>
<accession>A0A9K3E9Z1</accession>